<gene>
    <name evidence="1" type="ORF">LGQ03_07170</name>
</gene>
<protein>
    <submittedName>
        <fullName evidence="1">Phage tail protein</fullName>
    </submittedName>
</protein>
<sequence>MPQALAFIAPSIFAAGGSAALITATGGLTLLGVGVSVGSALLLSAAQTALFSQAVPETRPANIKITTKQPTAPRIRVYGQARLGGVVTFFRSRSGRYYRVVAHCEGPVQEIVAYYLDKKRVYLDGNSLVTDAQYTLDGQRLIYIYDRVGNDPSSNYDAIETRWSSYDSSHRLDGICTTLVAAKSVGPEDFNRVYPNREPDIEIVVKGTKTRHPGTGTRAYSDNAAYVISDFIERSDGFGLQGYVDVAAFSQAANDFEQNVSIGGGNSEDRGRIWGAYSLMDSPRNTLRRMTSASGASVRLLPSGKLGIFSPKSRAPSVTITMADILEVVEWTTGPNALARYNEVPYVFTEPAKGYQETTGRYVSNSRVADEGQVITGPELDLTMCPSAHQARRVARRQMEIDNPEALLTLRLKPSGLPAMYEEFVSVDLAGFPSYKWRVTGFDLDPSTLSLTLSLASYGQPDETPDPEDDVLDIPDISPPQTVPSPTNASAQGAGIRASNNSFAAGVSISWDDRPEPSLYPRVIYAPTGTTAFQEVTLTDRATLAQITGLNEGAGYDIVLTYRTRDDQVSDPIVFTNVIATADGTPPAPPTNLSAEGVMATEAMIGFVRVTFTTSTSDSLYRTRLFRDGVQVAETSANPSTPVVFQDETGPGTFTYTARSINVSNIQSDTDAGPITVTVT</sequence>
<evidence type="ECO:0000313" key="1">
    <source>
        <dbReference type="EMBL" id="MCB5199016.1"/>
    </source>
</evidence>
<name>A0ABS8BTI2_9RHOB</name>
<dbReference type="RefSeq" id="WP_226747846.1">
    <property type="nucleotide sequence ID" value="NZ_JAJATZ010000003.1"/>
</dbReference>
<dbReference type="EMBL" id="JAJATZ010000003">
    <property type="protein sequence ID" value="MCB5199016.1"/>
    <property type="molecule type" value="Genomic_DNA"/>
</dbReference>
<dbReference type="InterPro" id="IPR013783">
    <property type="entry name" value="Ig-like_fold"/>
</dbReference>
<accession>A0ABS8BTI2</accession>
<keyword evidence="2" id="KW-1185">Reference proteome</keyword>
<dbReference type="Proteomes" id="UP001138961">
    <property type="component" value="Unassembled WGS sequence"/>
</dbReference>
<comment type="caution">
    <text evidence="1">The sequence shown here is derived from an EMBL/GenBank/DDBJ whole genome shotgun (WGS) entry which is preliminary data.</text>
</comment>
<organism evidence="1 2">
    <name type="scientific">Loktanella gaetbuli</name>
    <dbReference type="NCBI Taxonomy" id="2881335"/>
    <lineage>
        <taxon>Bacteria</taxon>
        <taxon>Pseudomonadati</taxon>
        <taxon>Pseudomonadota</taxon>
        <taxon>Alphaproteobacteria</taxon>
        <taxon>Rhodobacterales</taxon>
        <taxon>Roseobacteraceae</taxon>
        <taxon>Loktanella</taxon>
    </lineage>
</organism>
<reference evidence="1" key="1">
    <citation type="submission" date="2021-10" db="EMBL/GenBank/DDBJ databases">
        <title>Loktanella gaetbuli sp. nov., isolated from a tidal flat.</title>
        <authorList>
            <person name="Park S."/>
            <person name="Yoon J.-H."/>
        </authorList>
    </citation>
    <scope>NUCLEOTIDE SEQUENCE</scope>
    <source>
        <strain evidence="1">TSTF-M6</strain>
    </source>
</reference>
<evidence type="ECO:0000313" key="2">
    <source>
        <dbReference type="Proteomes" id="UP001138961"/>
    </source>
</evidence>
<dbReference type="Gene3D" id="2.60.40.10">
    <property type="entry name" value="Immunoglobulins"/>
    <property type="match status" value="1"/>
</dbReference>
<proteinExistence type="predicted"/>